<feature type="transmembrane region" description="Helical" evidence="6">
    <location>
        <begin position="512"/>
        <end position="529"/>
    </location>
</feature>
<evidence type="ECO:0000256" key="2">
    <source>
        <dbReference type="ARBA" id="ARBA00022475"/>
    </source>
</evidence>
<organism evidence="8 9">
    <name type="scientific">Actinorhabdospora filicis</name>
    <dbReference type="NCBI Taxonomy" id="1785913"/>
    <lineage>
        <taxon>Bacteria</taxon>
        <taxon>Bacillati</taxon>
        <taxon>Actinomycetota</taxon>
        <taxon>Actinomycetes</taxon>
        <taxon>Micromonosporales</taxon>
        <taxon>Micromonosporaceae</taxon>
        <taxon>Actinorhabdospora</taxon>
    </lineage>
</organism>
<keyword evidence="4 6" id="KW-1133">Transmembrane helix</keyword>
<evidence type="ECO:0000313" key="9">
    <source>
        <dbReference type="Proteomes" id="UP001165079"/>
    </source>
</evidence>
<dbReference type="InterPro" id="IPR050545">
    <property type="entry name" value="Mycobact_MmpL"/>
</dbReference>
<dbReference type="RefSeq" id="WP_285664923.1">
    <property type="nucleotide sequence ID" value="NZ_BSTX01000003.1"/>
</dbReference>
<comment type="subcellular location">
    <subcellularLocation>
        <location evidence="1">Cell membrane</location>
        <topology evidence="1">Multi-pass membrane protein</topology>
    </subcellularLocation>
</comment>
<evidence type="ECO:0000256" key="5">
    <source>
        <dbReference type="ARBA" id="ARBA00023136"/>
    </source>
</evidence>
<dbReference type="InterPro" id="IPR004869">
    <property type="entry name" value="MMPL_dom"/>
</dbReference>
<feature type="transmembrane region" description="Helical" evidence="6">
    <location>
        <begin position="177"/>
        <end position="196"/>
    </location>
</feature>
<sequence>MLPEIKSDRVTAWSLRHRALAVGLWFAFVAAAVLAGSQFSGGARAEDPGDTGRAQRVLDAQEDRGAYDPARESVLTEPAAAAGPLAEALRARPDLVAEVRSPLDADGADLRSGPAGLVTFAIAGPPEGVRDAFTAVSALIAEHAAAHPEARYDQTGDLSLSTVVDQAIKEDVQRAEFISLPLTLVVLVIVFGALVAAAIPLLLAASVVAAGFGVLAVLDDAVPMNSATSVMIMLVGMAVGVDYALFYLRRVREERAAGRPTAEAVRTAAATSGRVVTVSGITVVLCLAGLPLTGLDNFTGLALGTAVVVGLALAGSVTVLPAALSLLGERVDLGRVPFLGRTRESRLWGGIARSVTRRPLLWGALAVLALLLMALPALTMRLQSPAPTESLTPDVPAVAAALRVQEAFPGAASPARVVLWGPGLAEVDPAVAELRGRVTGPVAAARVGDALVLRVPLPGAGGDEESVAALERLRSRVLPETVGRVDGVDFAVAGRTAFAHDFAARLTARTPLVFAFVLVTAFVVLAVAFRSVVVSLISIALNLLSIGASYGVLTWAFQGGALESLLGFRAYGGVVDWLPLFMFVLLFGLSMDYHIFVLSRVRERRRAGLAMPEAVTGGVAASAGVVTGAAAIMVAVFCVFASLSAVEYKMLGVGMAVAIALDATLVRGILLPVALSLRFARRSLSV</sequence>
<comment type="caution">
    <text evidence="8">The sequence shown here is derived from an EMBL/GenBank/DDBJ whole genome shotgun (WGS) entry which is preliminary data.</text>
</comment>
<gene>
    <name evidence="8" type="ORF">Afil01_45860</name>
</gene>
<reference evidence="8" key="1">
    <citation type="submission" date="2023-03" db="EMBL/GenBank/DDBJ databases">
        <title>Actinorhabdospora filicis NBRC 111898.</title>
        <authorList>
            <person name="Ichikawa N."/>
            <person name="Sato H."/>
            <person name="Tonouchi N."/>
        </authorList>
    </citation>
    <scope>NUCLEOTIDE SEQUENCE</scope>
    <source>
        <strain evidence="8">NBRC 111898</strain>
    </source>
</reference>
<protein>
    <submittedName>
        <fullName evidence="8">Exporter</fullName>
    </submittedName>
</protein>
<dbReference type="PANTHER" id="PTHR33406">
    <property type="entry name" value="MEMBRANE PROTEIN MJ1562-RELATED"/>
    <property type="match status" value="1"/>
</dbReference>
<dbReference type="InterPro" id="IPR000731">
    <property type="entry name" value="SSD"/>
</dbReference>
<evidence type="ECO:0000313" key="8">
    <source>
        <dbReference type="EMBL" id="GLZ79779.1"/>
    </source>
</evidence>
<feature type="transmembrane region" description="Helical" evidence="6">
    <location>
        <begin position="302"/>
        <end position="327"/>
    </location>
</feature>
<dbReference type="GO" id="GO:0005886">
    <property type="term" value="C:plasma membrane"/>
    <property type="evidence" value="ECO:0007669"/>
    <property type="project" value="UniProtKB-SubCell"/>
</dbReference>
<evidence type="ECO:0000256" key="4">
    <source>
        <dbReference type="ARBA" id="ARBA00022989"/>
    </source>
</evidence>
<dbReference type="SUPFAM" id="SSF82866">
    <property type="entry name" value="Multidrug efflux transporter AcrB transmembrane domain"/>
    <property type="match status" value="2"/>
</dbReference>
<proteinExistence type="predicted"/>
<dbReference type="Proteomes" id="UP001165079">
    <property type="component" value="Unassembled WGS sequence"/>
</dbReference>
<feature type="transmembrane region" description="Helical" evidence="6">
    <location>
        <begin position="230"/>
        <end position="248"/>
    </location>
</feature>
<keyword evidence="3 6" id="KW-0812">Transmembrane</keyword>
<keyword evidence="2" id="KW-1003">Cell membrane</keyword>
<feature type="transmembrane region" description="Helical" evidence="6">
    <location>
        <begin position="619"/>
        <end position="643"/>
    </location>
</feature>
<dbReference type="Gene3D" id="1.20.1640.10">
    <property type="entry name" value="Multidrug efflux transporter AcrB transmembrane domain"/>
    <property type="match status" value="2"/>
</dbReference>
<feature type="transmembrane region" description="Helical" evidence="6">
    <location>
        <begin position="536"/>
        <end position="557"/>
    </location>
</feature>
<evidence type="ECO:0000259" key="7">
    <source>
        <dbReference type="PROSITE" id="PS50156"/>
    </source>
</evidence>
<feature type="domain" description="SSD" evidence="7">
    <location>
        <begin position="201"/>
        <end position="326"/>
    </location>
</feature>
<evidence type="ECO:0000256" key="3">
    <source>
        <dbReference type="ARBA" id="ARBA00022692"/>
    </source>
</evidence>
<feature type="transmembrane region" description="Helical" evidence="6">
    <location>
        <begin position="577"/>
        <end position="598"/>
    </location>
</feature>
<feature type="transmembrane region" description="Helical" evidence="6">
    <location>
        <begin position="269"/>
        <end position="290"/>
    </location>
</feature>
<dbReference type="Pfam" id="PF03176">
    <property type="entry name" value="MMPL"/>
    <property type="match status" value="2"/>
</dbReference>
<evidence type="ECO:0000256" key="6">
    <source>
        <dbReference type="SAM" id="Phobius"/>
    </source>
</evidence>
<dbReference type="AlphaFoldDB" id="A0A9W6SPS2"/>
<dbReference type="PROSITE" id="PS50156">
    <property type="entry name" value="SSD"/>
    <property type="match status" value="1"/>
</dbReference>
<name>A0A9W6SPS2_9ACTN</name>
<keyword evidence="9" id="KW-1185">Reference proteome</keyword>
<feature type="transmembrane region" description="Helical" evidence="6">
    <location>
        <begin position="360"/>
        <end position="378"/>
    </location>
</feature>
<dbReference type="EMBL" id="BSTX01000003">
    <property type="protein sequence ID" value="GLZ79779.1"/>
    <property type="molecule type" value="Genomic_DNA"/>
</dbReference>
<accession>A0A9W6SPS2</accession>
<dbReference type="PANTHER" id="PTHR33406:SF13">
    <property type="entry name" value="MEMBRANE PROTEIN YDFJ"/>
    <property type="match status" value="1"/>
</dbReference>
<evidence type="ECO:0000256" key="1">
    <source>
        <dbReference type="ARBA" id="ARBA00004651"/>
    </source>
</evidence>
<keyword evidence="5 6" id="KW-0472">Membrane</keyword>
<feature type="transmembrane region" description="Helical" evidence="6">
    <location>
        <begin position="655"/>
        <end position="677"/>
    </location>
</feature>